<reference evidence="5" key="1">
    <citation type="journal article" date="2022" name="Int. J. Syst. Evol. Microbiol.">
        <title>Anaeromyxobacter oryzae sp. nov., Anaeromyxobacter diazotrophicus sp. nov. and Anaeromyxobacter paludicola sp. nov., isolated from paddy soils.</title>
        <authorList>
            <person name="Itoh H."/>
            <person name="Xu Z."/>
            <person name="Mise K."/>
            <person name="Masuda Y."/>
            <person name="Ushijima N."/>
            <person name="Hayakawa C."/>
            <person name="Shiratori Y."/>
            <person name="Senoo K."/>
        </authorList>
    </citation>
    <scope>NUCLEOTIDE SEQUENCE [LARGE SCALE GENOMIC DNA]</scope>
    <source>
        <strain evidence="5">Red232</strain>
    </source>
</reference>
<name>A0ABM7WXC5_9BACT</name>
<evidence type="ECO:0000313" key="4">
    <source>
        <dbReference type="EMBL" id="BDG04167.1"/>
    </source>
</evidence>
<feature type="domain" description="SHSP" evidence="3">
    <location>
        <begin position="42"/>
        <end position="154"/>
    </location>
</feature>
<accession>A0ABM7WXC5</accession>
<dbReference type="InterPro" id="IPR031107">
    <property type="entry name" value="Small_HSP"/>
</dbReference>
<dbReference type="PANTHER" id="PTHR11527">
    <property type="entry name" value="HEAT-SHOCK PROTEIN 20 FAMILY MEMBER"/>
    <property type="match status" value="1"/>
</dbReference>
<dbReference type="CDD" id="cd06464">
    <property type="entry name" value="ACD_sHsps-like"/>
    <property type="match status" value="1"/>
</dbReference>
<dbReference type="InterPro" id="IPR008978">
    <property type="entry name" value="HSP20-like_chaperone"/>
</dbReference>
<dbReference type="RefSeq" id="WP_248352538.1">
    <property type="nucleotide sequence ID" value="NZ_AP025591.1"/>
</dbReference>
<dbReference type="Pfam" id="PF00011">
    <property type="entry name" value="HSP20"/>
    <property type="match status" value="1"/>
</dbReference>
<keyword evidence="5" id="KW-1185">Reference proteome</keyword>
<dbReference type="InterPro" id="IPR002068">
    <property type="entry name" value="A-crystallin/Hsp20_dom"/>
</dbReference>
<organism evidence="4 5">
    <name type="scientific">Anaeromyxobacter oryzae</name>
    <dbReference type="NCBI Taxonomy" id="2918170"/>
    <lineage>
        <taxon>Bacteria</taxon>
        <taxon>Pseudomonadati</taxon>
        <taxon>Myxococcota</taxon>
        <taxon>Myxococcia</taxon>
        <taxon>Myxococcales</taxon>
        <taxon>Cystobacterineae</taxon>
        <taxon>Anaeromyxobacteraceae</taxon>
        <taxon>Anaeromyxobacter</taxon>
    </lineage>
</organism>
<dbReference type="EMBL" id="AP025591">
    <property type="protein sequence ID" value="BDG04167.1"/>
    <property type="molecule type" value="Genomic_DNA"/>
</dbReference>
<dbReference type="Proteomes" id="UP001162891">
    <property type="component" value="Chromosome"/>
</dbReference>
<evidence type="ECO:0000256" key="1">
    <source>
        <dbReference type="PROSITE-ProRule" id="PRU00285"/>
    </source>
</evidence>
<evidence type="ECO:0000313" key="5">
    <source>
        <dbReference type="Proteomes" id="UP001162891"/>
    </source>
</evidence>
<protein>
    <submittedName>
        <fullName evidence="4">Heat-shock protein Hsp20</fullName>
    </submittedName>
</protein>
<gene>
    <name evidence="4" type="ORF">AMOR_31630</name>
</gene>
<dbReference type="PROSITE" id="PS01031">
    <property type="entry name" value="SHSP"/>
    <property type="match status" value="1"/>
</dbReference>
<evidence type="ECO:0000259" key="3">
    <source>
        <dbReference type="PROSITE" id="PS01031"/>
    </source>
</evidence>
<dbReference type="SUPFAM" id="SSF49764">
    <property type="entry name" value="HSP20-like chaperones"/>
    <property type="match status" value="1"/>
</dbReference>
<proteinExistence type="inferred from homology"/>
<sequence length="163" mass="18704">MANLIRRTESGSMEPSRFFDPFELMRDVMRWEPFRELGMLGRHELAFVPSFEVKETKDAYVFKADLPGVREPDLEISLTGARLMVTGKREEEKKEEGERYYAYERSYGSFTRSFTLPEGVDAEHAEAELKNGVLTVSIPKRPEVKPKKIELKAELKAGEKAKA</sequence>
<evidence type="ECO:0000256" key="2">
    <source>
        <dbReference type="RuleBase" id="RU003616"/>
    </source>
</evidence>
<dbReference type="Gene3D" id="2.60.40.790">
    <property type="match status" value="1"/>
</dbReference>
<comment type="similarity">
    <text evidence="1 2">Belongs to the small heat shock protein (HSP20) family.</text>
</comment>